<dbReference type="Gene3D" id="3.40.50.300">
    <property type="entry name" value="P-loop containing nucleotide triphosphate hydrolases"/>
    <property type="match status" value="1"/>
</dbReference>
<dbReference type="InterPro" id="IPR056884">
    <property type="entry name" value="NPHP3-like_N"/>
</dbReference>
<dbReference type="SUPFAM" id="SSF52540">
    <property type="entry name" value="P-loop containing nucleoside triphosphate hydrolases"/>
    <property type="match status" value="1"/>
</dbReference>
<dbReference type="Pfam" id="PF24883">
    <property type="entry name" value="NPHP3_N"/>
    <property type="match status" value="1"/>
</dbReference>
<dbReference type="PROSITE" id="PS50837">
    <property type="entry name" value="NACHT"/>
    <property type="match status" value="1"/>
</dbReference>
<keyword evidence="1 3" id="KW-0853">WD repeat</keyword>
<dbReference type="EMBL" id="CAJVPG010000110">
    <property type="protein sequence ID" value="CAG8337687.1"/>
    <property type="molecule type" value="Genomic_DNA"/>
</dbReference>
<dbReference type="SMART" id="SM00320">
    <property type="entry name" value="WD40"/>
    <property type="match status" value="8"/>
</dbReference>
<dbReference type="PANTHER" id="PTHR19848:SF8">
    <property type="entry name" value="F-BOX AND WD REPEAT DOMAIN CONTAINING 7"/>
    <property type="match status" value="1"/>
</dbReference>
<evidence type="ECO:0000256" key="2">
    <source>
        <dbReference type="ARBA" id="ARBA00022737"/>
    </source>
</evidence>
<proteinExistence type="predicted"/>
<gene>
    <name evidence="5" type="ORF">PSALAMII_LOCUS2770</name>
</gene>
<evidence type="ECO:0000256" key="1">
    <source>
        <dbReference type="ARBA" id="ARBA00022574"/>
    </source>
</evidence>
<evidence type="ECO:0000256" key="3">
    <source>
        <dbReference type="PROSITE-ProRule" id="PRU00221"/>
    </source>
</evidence>
<feature type="repeat" description="WD" evidence="3">
    <location>
        <begin position="847"/>
        <end position="878"/>
    </location>
</feature>
<evidence type="ECO:0000259" key="4">
    <source>
        <dbReference type="PROSITE" id="PS50837"/>
    </source>
</evidence>
<sequence>MVSSTMNSLPVSGVAFLIHGWALLRIDGQDLDAKLPLVHEATFDSFEDQHESECYPGTRVDLLRQVKDWAQTSEDLEAKFIFWLNGVAGTGKSTISRTIAKHFSSDNSLGASFFFKRGEGDRGTAKYLVTTIARQLARSIPELLPIIEQVTRDSPSIATKTMKQQFDQLIIHPLLKLSACPPRSHAPTRTIMIVIDALDECEGDNNIRLILQLLPQLPRSNMLRLGVFLTSRPELEIRVGFSNIQSHRDFILHRIPKEVIEHDLSLFLHRRFFEIGTKRSLPSDWFNETTIQDLVSLSCPLFIFAATVCRMLEDSRFDPAESLVEILGSPKHISNLDKTYLPVLSRLVHGIHDSKRIQHLVEDFQRIVGPIITLCSPLSVVSLSQLVDVPETTIRIKLDPLHSVLSVPEDNISPIRLVHLSFRDFLVDCATRNKTSFGIDPKLAHLNMAIKCISICQKQLRKNICDLPTGWTLCAAINRATINRYISPELQYASRYWVHHLAQCINKPDSHSKIGESDVIDDTYSFLQKHFLHWVEAMSILGIMSEVVGMIDLLVGLIPNIEGSKLLDLLNYARHFALKNAHIINAAPLQIYSAALIFAPQNEIHQMWACELPSWVSQLPRIDPNWGPELQSYDDYSHGLRGIVFSPDGRYLASMSNPVTIKNLWTGTLQITLEVDPRSHFYHEYIRLEFSPDSRILASMSPNFIHVWDLATGALQLTIEVGHLESSFKWFSFSPDSRTIACLSTSGLLRLYDTATPFLMHTIDVHPNTCIQAEFSPDGQLLVSLHINGGLMLHDIGGDKFKRTLDRNSGSVCSLTISPDGRFLACGTEDGDVDLFEISTGQLSGTLLGYSGRVLDVKFSPDSRLLTSASEINVQIWDPVGKMLQHEFRNESEFQISISPDSRTVAVLQDEYSHSFWLWDAKTGKSHEIWSDWYMVDAVFSPDSSLLAVARQNGTIAILSCAGGEWRHAYYIYSQSSTAGSMGFLPNSTAMVLAFGSKEGIVRMWDLTDRAMAKDSLKITPMRLSDDGRLLASVSDSQISIWDHMKGSKEHEIKYEHYGNSDHDRSCGYDAIEISSSPPPYEYEYELPLAFSHDNEIVALMCPRTRDIRIWNVSTGILKKTLKSFLYRLGFEEELLAKEIVEQYCMLRFSYNGLLASHCNGIIILWDPQSGAQLRCWSMAKSVTKLWFLEGSSLLATEAGPLGPGKDILKSNLPHVIMLAWKRARALRRDFNQEIERTSENSEPRADHTRATIPGQAKTKITLELNQWIALNGERVLWLAPEFRHARPTIVVDGSMIAFAHTSGSVLFLRFCI</sequence>
<dbReference type="InterPro" id="IPR001680">
    <property type="entry name" value="WD40_rpt"/>
</dbReference>
<dbReference type="SUPFAM" id="SSF50978">
    <property type="entry name" value="WD40 repeat-like"/>
    <property type="match status" value="2"/>
</dbReference>
<name>A0A9W4NC16_9EURO</name>
<dbReference type="Gene3D" id="2.130.10.10">
    <property type="entry name" value="YVTN repeat-like/Quinoprotein amine dehydrogenase"/>
    <property type="match status" value="4"/>
</dbReference>
<reference evidence="5" key="1">
    <citation type="submission" date="2021-07" db="EMBL/GenBank/DDBJ databases">
        <authorList>
            <person name="Branca A.L. A."/>
        </authorList>
    </citation>
    <scope>NUCLEOTIDE SEQUENCE</scope>
</reference>
<dbReference type="InterPro" id="IPR036322">
    <property type="entry name" value="WD40_repeat_dom_sf"/>
</dbReference>
<keyword evidence="2" id="KW-0677">Repeat</keyword>
<keyword evidence="6" id="KW-1185">Reference proteome</keyword>
<feature type="domain" description="NACHT" evidence="4">
    <location>
        <begin position="80"/>
        <end position="233"/>
    </location>
</feature>
<comment type="caution">
    <text evidence="5">The sequence shown here is derived from an EMBL/GenBank/DDBJ whole genome shotgun (WGS) entry which is preliminary data.</text>
</comment>
<dbReference type="OrthoDB" id="4367848at2759"/>
<dbReference type="InterPro" id="IPR007111">
    <property type="entry name" value="NACHT_NTPase"/>
</dbReference>
<dbReference type="PANTHER" id="PTHR19848">
    <property type="entry name" value="WD40 REPEAT PROTEIN"/>
    <property type="match status" value="1"/>
</dbReference>
<protein>
    <recommendedName>
        <fullName evidence="4">NACHT domain-containing protein</fullName>
    </recommendedName>
</protein>
<evidence type="ECO:0000313" key="5">
    <source>
        <dbReference type="EMBL" id="CAG8337687.1"/>
    </source>
</evidence>
<accession>A0A9W4NC16</accession>
<dbReference type="InterPro" id="IPR015943">
    <property type="entry name" value="WD40/YVTN_repeat-like_dom_sf"/>
</dbReference>
<dbReference type="InterPro" id="IPR027417">
    <property type="entry name" value="P-loop_NTPase"/>
</dbReference>
<dbReference type="Pfam" id="PF00400">
    <property type="entry name" value="WD40"/>
    <property type="match status" value="3"/>
</dbReference>
<dbReference type="PROSITE" id="PS50082">
    <property type="entry name" value="WD_REPEATS_2"/>
    <property type="match status" value="2"/>
</dbReference>
<organism evidence="5 6">
    <name type="scientific">Penicillium salamii</name>
    <dbReference type="NCBI Taxonomy" id="1612424"/>
    <lineage>
        <taxon>Eukaryota</taxon>
        <taxon>Fungi</taxon>
        <taxon>Dikarya</taxon>
        <taxon>Ascomycota</taxon>
        <taxon>Pezizomycotina</taxon>
        <taxon>Eurotiomycetes</taxon>
        <taxon>Eurotiomycetidae</taxon>
        <taxon>Eurotiales</taxon>
        <taxon>Aspergillaceae</taxon>
        <taxon>Penicillium</taxon>
    </lineage>
</organism>
<feature type="repeat" description="WD" evidence="3">
    <location>
        <begin position="805"/>
        <end position="846"/>
    </location>
</feature>
<evidence type="ECO:0000313" key="6">
    <source>
        <dbReference type="Proteomes" id="UP001152649"/>
    </source>
</evidence>
<dbReference type="Proteomes" id="UP001152649">
    <property type="component" value="Unassembled WGS sequence"/>
</dbReference>